<keyword evidence="4" id="KW-1185">Reference proteome</keyword>
<organism evidence="3 4">
    <name type="scientific">Bordetella trematum</name>
    <dbReference type="NCBI Taxonomy" id="123899"/>
    <lineage>
        <taxon>Bacteria</taxon>
        <taxon>Pseudomonadati</taxon>
        <taxon>Pseudomonadota</taxon>
        <taxon>Betaproteobacteria</taxon>
        <taxon>Burkholderiales</taxon>
        <taxon>Alcaligenaceae</taxon>
        <taxon>Bordetella</taxon>
    </lineage>
</organism>
<dbReference type="Gene3D" id="3.40.50.2300">
    <property type="match status" value="1"/>
</dbReference>
<dbReference type="RefSeq" id="WP_052125855.1">
    <property type="nucleotide sequence ID" value="NZ_CP016340.1"/>
</dbReference>
<dbReference type="AlphaFoldDB" id="A0A157PBA0"/>
<proteinExistence type="predicted"/>
<evidence type="ECO:0000256" key="1">
    <source>
        <dbReference type="PROSITE-ProRule" id="PRU00169"/>
    </source>
</evidence>
<dbReference type="InterPro" id="IPR011006">
    <property type="entry name" value="CheY-like_superfamily"/>
</dbReference>
<gene>
    <name evidence="3" type="ORF">SAMEA3906487_01770</name>
</gene>
<dbReference type="OrthoDB" id="9149764at2"/>
<dbReference type="EMBL" id="LT546645">
    <property type="protein sequence ID" value="SAI69389.1"/>
    <property type="molecule type" value="Genomic_DNA"/>
</dbReference>
<evidence type="ECO:0000313" key="4">
    <source>
        <dbReference type="Proteomes" id="UP000076825"/>
    </source>
</evidence>
<dbReference type="GO" id="GO:0000160">
    <property type="term" value="P:phosphorelay signal transduction system"/>
    <property type="evidence" value="ECO:0007669"/>
    <property type="project" value="InterPro"/>
</dbReference>
<name>A0A157PBA0_9BORD</name>
<accession>A0A157PBA0</accession>
<reference evidence="3 4" key="1">
    <citation type="submission" date="2016-04" db="EMBL/GenBank/DDBJ databases">
        <authorList>
            <consortium name="Pathogen Informatics"/>
        </authorList>
    </citation>
    <scope>NUCLEOTIDE SEQUENCE [LARGE SCALE GENOMIC DNA]</scope>
    <source>
        <strain evidence="3 4">H044680328</strain>
    </source>
</reference>
<dbReference type="STRING" id="123899.SAMEA3906487_01770"/>
<feature type="domain" description="Response regulatory" evidence="2">
    <location>
        <begin position="1"/>
        <end position="118"/>
    </location>
</feature>
<dbReference type="KEGG" id="btrm:SAMEA390648701770"/>
<dbReference type="Proteomes" id="UP000076825">
    <property type="component" value="Chromosome 1"/>
</dbReference>
<dbReference type="GeneID" id="56590947"/>
<evidence type="ECO:0000313" key="3">
    <source>
        <dbReference type="EMBL" id="SAI69389.1"/>
    </source>
</evidence>
<dbReference type="SUPFAM" id="SSF52172">
    <property type="entry name" value="CheY-like"/>
    <property type="match status" value="1"/>
</dbReference>
<dbReference type="eggNOG" id="COG0745">
    <property type="taxonomic scope" value="Bacteria"/>
</dbReference>
<comment type="caution">
    <text evidence="1">Lacks conserved residue(s) required for the propagation of feature annotation.</text>
</comment>
<evidence type="ECO:0000259" key="2">
    <source>
        <dbReference type="PROSITE" id="PS50110"/>
    </source>
</evidence>
<dbReference type="PROSITE" id="PS50110">
    <property type="entry name" value="RESPONSE_REGULATORY"/>
    <property type="match status" value="1"/>
</dbReference>
<sequence>MSPSLDVIFLAKGDAPHASRLECLHQLGFSVQRCHDLKTLYACQAARPSKLLVLSASGADIQLASWRMRAIAPDIGIVALLRHASSAARIRALQSGADICLPADTDGLELAAILHALLRRMEATRMLPQPAARAATGVAPKRDKACMPDLPQWRLHGSR</sequence>
<dbReference type="PATRIC" id="fig|123899.6.peg.1757"/>
<dbReference type="InterPro" id="IPR001789">
    <property type="entry name" value="Sig_transdc_resp-reg_receiver"/>
</dbReference>
<protein>
    <submittedName>
        <fullName evidence="3">Two-component response regulator</fullName>
    </submittedName>
</protein>